<protein>
    <submittedName>
        <fullName evidence="6">Death domain-containing protein</fullName>
    </submittedName>
</protein>
<dbReference type="Proteomes" id="UP000321570">
    <property type="component" value="Unassembled WGS sequence"/>
</dbReference>
<reference evidence="3 5" key="3">
    <citation type="submission" date="2019-07" db="EMBL/GenBank/DDBJ databases">
        <authorList>
            <person name="Jastrzebski P J."/>
            <person name="Paukszto L."/>
            <person name="Jastrzebski P J."/>
        </authorList>
    </citation>
    <scope>NUCLEOTIDE SEQUENCE [LARGE SCALE GENOMIC DNA]</scope>
    <source>
        <strain evidence="3 5">WMS-il1</strain>
    </source>
</reference>
<sequence>MFSAFQAALKDVFTVTVQKEEELSCPIVATALACLIQKYAYAPRYATHAQCLASFGTSKPSERLSSTELATAGFFHTGRADETICGACFVGLRDWQPCDIDAEAVHTEFSGPGGCLYLTTRRILTSVLPLARKNLPTPRSVFDVAATNVIRDRLAAIAKEMEINDTNRCWPIGNARALGYSDDIILLALWRLQTEKGSKDNDWKIDPQGTTDLLKAILRVQESGLGDEDLPESPEESLEEASETSSESTEGAELEAVLSGQNTSHQTHIPCLSQMLQWWAKAWLPRSVPNVTVTASSSPRSILRRKANSTSA</sequence>
<feature type="compositionally biased region" description="Basic residues" evidence="1">
    <location>
        <begin position="302"/>
        <end position="312"/>
    </location>
</feature>
<evidence type="ECO:0000313" key="2">
    <source>
        <dbReference type="EMBL" id="VDL60375.1"/>
    </source>
</evidence>
<dbReference type="Proteomes" id="UP000274504">
    <property type="component" value="Unassembled WGS sequence"/>
</dbReference>
<feature type="compositionally biased region" description="Low complexity" evidence="1">
    <location>
        <begin position="243"/>
        <end position="255"/>
    </location>
</feature>
<evidence type="ECO:0000313" key="4">
    <source>
        <dbReference type="Proteomes" id="UP000274504"/>
    </source>
</evidence>
<feature type="compositionally biased region" description="Polar residues" evidence="1">
    <location>
        <begin position="291"/>
        <end position="300"/>
    </location>
</feature>
<reference evidence="2 4" key="2">
    <citation type="submission" date="2018-11" db="EMBL/GenBank/DDBJ databases">
        <authorList>
            <consortium name="Pathogen Informatics"/>
        </authorList>
    </citation>
    <scope>NUCLEOTIDE SEQUENCE [LARGE SCALE GENOMIC DNA]</scope>
</reference>
<dbReference type="OrthoDB" id="6063402at2759"/>
<evidence type="ECO:0000313" key="3">
    <source>
        <dbReference type="EMBL" id="VUZ50206.1"/>
    </source>
</evidence>
<dbReference type="SUPFAM" id="SSF57924">
    <property type="entry name" value="Inhibitor of apoptosis (IAP) repeat"/>
    <property type="match status" value="1"/>
</dbReference>
<dbReference type="EMBL" id="CABIJS010000355">
    <property type="protein sequence ID" value="VUZ50206.1"/>
    <property type="molecule type" value="Genomic_DNA"/>
</dbReference>
<dbReference type="STRING" id="6216.A0A158QEX9"/>
<evidence type="ECO:0000256" key="1">
    <source>
        <dbReference type="SAM" id="MobiDB-lite"/>
    </source>
</evidence>
<dbReference type="InterPro" id="IPR001370">
    <property type="entry name" value="BIR_rpt"/>
</dbReference>
<reference evidence="6" key="1">
    <citation type="submission" date="2016-04" db="UniProtKB">
        <authorList>
            <consortium name="WormBaseParasite"/>
        </authorList>
    </citation>
    <scope>IDENTIFICATION</scope>
</reference>
<dbReference type="Pfam" id="PF00653">
    <property type="entry name" value="BIR"/>
    <property type="match status" value="1"/>
</dbReference>
<organism evidence="6">
    <name type="scientific">Hymenolepis diminuta</name>
    <name type="common">Rat tapeworm</name>
    <dbReference type="NCBI Taxonomy" id="6216"/>
    <lineage>
        <taxon>Eukaryota</taxon>
        <taxon>Metazoa</taxon>
        <taxon>Spiralia</taxon>
        <taxon>Lophotrochozoa</taxon>
        <taxon>Platyhelminthes</taxon>
        <taxon>Cestoda</taxon>
        <taxon>Eucestoda</taxon>
        <taxon>Cyclophyllidea</taxon>
        <taxon>Hymenolepididae</taxon>
        <taxon>Hymenolepis</taxon>
    </lineage>
</organism>
<accession>A0A158QEX9</accession>
<name>A0A158QEX9_HYMDI</name>
<dbReference type="EMBL" id="UYSG01011019">
    <property type="protein sequence ID" value="VDL60375.1"/>
    <property type="molecule type" value="Genomic_DNA"/>
</dbReference>
<dbReference type="AlphaFoldDB" id="A0A158QEX9"/>
<keyword evidence="5" id="KW-1185">Reference proteome</keyword>
<dbReference type="WBParaSite" id="HDID_0000805901-mRNA-1">
    <property type="protein sequence ID" value="HDID_0000805901-mRNA-1"/>
    <property type="gene ID" value="HDID_0000805901"/>
</dbReference>
<feature type="region of interest" description="Disordered" evidence="1">
    <location>
        <begin position="224"/>
        <end position="260"/>
    </location>
</feature>
<feature type="region of interest" description="Disordered" evidence="1">
    <location>
        <begin position="291"/>
        <end position="312"/>
    </location>
</feature>
<proteinExistence type="predicted"/>
<evidence type="ECO:0000313" key="5">
    <source>
        <dbReference type="Proteomes" id="UP000321570"/>
    </source>
</evidence>
<dbReference type="Gene3D" id="1.10.1170.10">
    <property type="entry name" value="Inhibitor Of Apoptosis Protein (2mihbC-IAP-1), Chain A"/>
    <property type="match status" value="1"/>
</dbReference>
<dbReference type="PROSITE" id="PS50143">
    <property type="entry name" value="BIR_REPEAT_2"/>
    <property type="match status" value="1"/>
</dbReference>
<gene>
    <name evidence="2" type="ORF">HDID_LOCUS8057</name>
    <name evidence="3" type="ORF">WMSIL1_LOCUS9158</name>
</gene>
<evidence type="ECO:0000313" key="6">
    <source>
        <dbReference type="WBParaSite" id="HDID_0000805901-mRNA-1"/>
    </source>
</evidence>
<feature type="compositionally biased region" description="Acidic residues" evidence="1">
    <location>
        <begin position="225"/>
        <end position="242"/>
    </location>
</feature>
<dbReference type="SMART" id="SM00238">
    <property type="entry name" value="BIR"/>
    <property type="match status" value="1"/>
</dbReference>